<evidence type="ECO:0000313" key="9">
    <source>
        <dbReference type="Proteomes" id="UP000235371"/>
    </source>
</evidence>
<sequence>MAIRSVLPYYFVGLNTSDMPASTNYNTYRNVRGNHSSLIRKIGGDGIGLLKNDNTSGGGLPLNKPHPIPYPFVGRLPRFINSWSEEGADRSELSNTDQDNLVLTVAENCNNTIAVVHVSSSRALEAWIENGNTTALIYSGLFGQESGNIIADSLYGDVNLSGKWIHTIAKNASDYPTSVCMEIECPFSEGVYVDYRWLDKEDIELRFPLGHGLSYTTFSYGEVTTAITNSLSLASTNPTGQLGFGDRVDFYDEMVSVNTTVQNTGSLIGAEVAQLYLSFLDEADQLVRGLRGFEKFNITPGQTADISFSLHRRDISYRDISGQKWAIASGTHLFPRFQLTRSASKH</sequence>
<dbReference type="InterPro" id="IPR050288">
    <property type="entry name" value="Cellulose_deg_GH3"/>
</dbReference>
<dbReference type="InterPro" id="IPR026891">
    <property type="entry name" value="Fn3-like"/>
</dbReference>
<dbReference type="InterPro" id="IPR002772">
    <property type="entry name" value="Glyco_hydro_3_C"/>
</dbReference>
<dbReference type="Pfam" id="PF14310">
    <property type="entry name" value="Fn3-like"/>
    <property type="match status" value="1"/>
</dbReference>
<dbReference type="GO" id="GO:0008422">
    <property type="term" value="F:beta-glucosidase activity"/>
    <property type="evidence" value="ECO:0007669"/>
    <property type="project" value="UniProtKB-EC"/>
</dbReference>
<feature type="domain" description="Fibronectin type III-like" evidence="7">
    <location>
        <begin position="271"/>
        <end position="343"/>
    </location>
</feature>
<evidence type="ECO:0000259" key="7">
    <source>
        <dbReference type="SMART" id="SM01217"/>
    </source>
</evidence>
<evidence type="ECO:0000256" key="5">
    <source>
        <dbReference type="ARBA" id="ARBA00023277"/>
    </source>
</evidence>
<feature type="non-terminal residue" evidence="8">
    <location>
        <position position="346"/>
    </location>
</feature>
<keyword evidence="9" id="KW-1185">Reference proteome</keyword>
<protein>
    <recommendedName>
        <fullName evidence="3">beta-glucosidase</fullName>
        <ecNumber evidence="3">3.2.1.21</ecNumber>
    </recommendedName>
</protein>
<keyword evidence="4" id="KW-0378">Hydrolase</keyword>
<dbReference type="RefSeq" id="XP_024730497.1">
    <property type="nucleotide sequence ID" value="XM_024888027.1"/>
</dbReference>
<gene>
    <name evidence="8" type="ORF">K444DRAFT_700869</name>
</gene>
<dbReference type="EMBL" id="KZ613872">
    <property type="protein sequence ID" value="PMD53593.1"/>
    <property type="molecule type" value="Genomic_DNA"/>
</dbReference>
<dbReference type="Gene3D" id="3.40.50.1700">
    <property type="entry name" value="Glycoside hydrolase family 3 C-terminal domain"/>
    <property type="match status" value="1"/>
</dbReference>
<dbReference type="InParanoid" id="A0A2J6SSC4"/>
<name>A0A2J6SSC4_9HELO</name>
<evidence type="ECO:0000256" key="2">
    <source>
        <dbReference type="ARBA" id="ARBA00005336"/>
    </source>
</evidence>
<keyword evidence="6" id="KW-0326">Glycosidase</keyword>
<dbReference type="GO" id="GO:0009251">
    <property type="term" value="P:glucan catabolic process"/>
    <property type="evidence" value="ECO:0007669"/>
    <property type="project" value="TreeGrafter"/>
</dbReference>
<dbReference type="OrthoDB" id="3562858at2759"/>
<organism evidence="8 9">
    <name type="scientific">Hyaloscypha bicolor E</name>
    <dbReference type="NCBI Taxonomy" id="1095630"/>
    <lineage>
        <taxon>Eukaryota</taxon>
        <taxon>Fungi</taxon>
        <taxon>Dikarya</taxon>
        <taxon>Ascomycota</taxon>
        <taxon>Pezizomycotina</taxon>
        <taxon>Leotiomycetes</taxon>
        <taxon>Helotiales</taxon>
        <taxon>Hyaloscyphaceae</taxon>
        <taxon>Hyaloscypha</taxon>
        <taxon>Hyaloscypha bicolor</taxon>
    </lineage>
</organism>
<evidence type="ECO:0000256" key="6">
    <source>
        <dbReference type="ARBA" id="ARBA00023295"/>
    </source>
</evidence>
<proteinExistence type="inferred from homology"/>
<dbReference type="Pfam" id="PF01915">
    <property type="entry name" value="Glyco_hydro_3_C"/>
    <property type="match status" value="1"/>
</dbReference>
<dbReference type="Gene3D" id="2.60.40.10">
    <property type="entry name" value="Immunoglobulins"/>
    <property type="match status" value="1"/>
</dbReference>
<dbReference type="SUPFAM" id="SSF52279">
    <property type="entry name" value="Beta-D-glucan exohydrolase, C-terminal domain"/>
    <property type="match status" value="1"/>
</dbReference>
<dbReference type="PANTHER" id="PTHR42715">
    <property type="entry name" value="BETA-GLUCOSIDASE"/>
    <property type="match status" value="1"/>
</dbReference>
<dbReference type="Proteomes" id="UP000235371">
    <property type="component" value="Unassembled WGS sequence"/>
</dbReference>
<dbReference type="PANTHER" id="PTHR42715:SF14">
    <property type="entry name" value="BETA-GLUCOSIDASE D-RELATED"/>
    <property type="match status" value="1"/>
</dbReference>
<dbReference type="GeneID" id="36596103"/>
<dbReference type="AlphaFoldDB" id="A0A2J6SSC4"/>
<evidence type="ECO:0000256" key="1">
    <source>
        <dbReference type="ARBA" id="ARBA00000448"/>
    </source>
</evidence>
<comment type="catalytic activity">
    <reaction evidence="1">
        <text>Hydrolysis of terminal, non-reducing beta-D-glucosyl residues with release of beta-D-glucose.</text>
        <dbReference type="EC" id="3.2.1.21"/>
    </reaction>
</comment>
<dbReference type="InterPro" id="IPR036881">
    <property type="entry name" value="Glyco_hydro_3_C_sf"/>
</dbReference>
<comment type="similarity">
    <text evidence="2">Belongs to the glycosyl hydrolase 3 family.</text>
</comment>
<evidence type="ECO:0000256" key="3">
    <source>
        <dbReference type="ARBA" id="ARBA00012744"/>
    </source>
</evidence>
<dbReference type="SMART" id="SM01217">
    <property type="entry name" value="Fn3_like"/>
    <property type="match status" value="1"/>
</dbReference>
<evidence type="ECO:0000256" key="4">
    <source>
        <dbReference type="ARBA" id="ARBA00022801"/>
    </source>
</evidence>
<dbReference type="InterPro" id="IPR013783">
    <property type="entry name" value="Ig-like_fold"/>
</dbReference>
<dbReference type="STRING" id="1095630.A0A2J6SSC4"/>
<keyword evidence="5" id="KW-0119">Carbohydrate metabolism</keyword>
<evidence type="ECO:0000313" key="8">
    <source>
        <dbReference type="EMBL" id="PMD53593.1"/>
    </source>
</evidence>
<reference evidence="8 9" key="1">
    <citation type="submission" date="2016-04" db="EMBL/GenBank/DDBJ databases">
        <title>A degradative enzymes factory behind the ericoid mycorrhizal symbiosis.</title>
        <authorList>
            <consortium name="DOE Joint Genome Institute"/>
            <person name="Martino E."/>
            <person name="Morin E."/>
            <person name="Grelet G."/>
            <person name="Kuo A."/>
            <person name="Kohler A."/>
            <person name="Daghino S."/>
            <person name="Barry K."/>
            <person name="Choi C."/>
            <person name="Cichocki N."/>
            <person name="Clum A."/>
            <person name="Copeland A."/>
            <person name="Hainaut M."/>
            <person name="Haridas S."/>
            <person name="Labutti K."/>
            <person name="Lindquist E."/>
            <person name="Lipzen A."/>
            <person name="Khouja H.-R."/>
            <person name="Murat C."/>
            <person name="Ohm R."/>
            <person name="Olson A."/>
            <person name="Spatafora J."/>
            <person name="Veneault-Fourrey C."/>
            <person name="Henrissat B."/>
            <person name="Grigoriev I."/>
            <person name="Martin F."/>
            <person name="Perotto S."/>
        </authorList>
    </citation>
    <scope>NUCLEOTIDE SEQUENCE [LARGE SCALE GENOMIC DNA]</scope>
    <source>
        <strain evidence="8 9">E</strain>
    </source>
</reference>
<dbReference type="EC" id="3.2.1.21" evidence="3"/>
<accession>A0A2J6SSC4</accession>